<evidence type="ECO:0000256" key="9">
    <source>
        <dbReference type="SAM" id="Phobius"/>
    </source>
</evidence>
<dbReference type="PANTHER" id="PTHR13398">
    <property type="entry name" value="GDP-FUCOSE PROTEIN O-FUCOSYLTRANSFERASE 2"/>
    <property type="match status" value="1"/>
</dbReference>
<keyword evidence="11" id="KW-1185">Reference proteome</keyword>
<feature type="transmembrane region" description="Helical" evidence="9">
    <location>
        <begin position="12"/>
        <end position="32"/>
    </location>
</feature>
<dbReference type="PANTHER" id="PTHR13398:SF0">
    <property type="entry name" value="GDP-FUCOSE PROTEIN O-FUCOSYLTRANSFERASE 2"/>
    <property type="match status" value="1"/>
</dbReference>
<organism evidence="10 11">
    <name type="scientific">Gigaspora margarita</name>
    <dbReference type="NCBI Taxonomy" id="4874"/>
    <lineage>
        <taxon>Eukaryota</taxon>
        <taxon>Fungi</taxon>
        <taxon>Fungi incertae sedis</taxon>
        <taxon>Mucoromycota</taxon>
        <taxon>Glomeromycotina</taxon>
        <taxon>Glomeromycetes</taxon>
        <taxon>Diversisporales</taxon>
        <taxon>Gigasporaceae</taxon>
        <taxon>Gigaspora</taxon>
    </lineage>
</organism>
<evidence type="ECO:0000256" key="4">
    <source>
        <dbReference type="ARBA" id="ARBA00022824"/>
    </source>
</evidence>
<dbReference type="GO" id="GO:0006004">
    <property type="term" value="P:fucose metabolic process"/>
    <property type="evidence" value="ECO:0007669"/>
    <property type="project" value="UniProtKB-KW"/>
</dbReference>
<evidence type="ECO:0000256" key="6">
    <source>
        <dbReference type="ARBA" id="ARBA00023277"/>
    </source>
</evidence>
<keyword evidence="5" id="KW-0294">Fucose metabolism</keyword>
<keyword evidence="3" id="KW-0808">Transferase</keyword>
<dbReference type="AlphaFoldDB" id="A0A8H4A8E4"/>
<dbReference type="InterPro" id="IPR019378">
    <property type="entry name" value="GDP-Fuc_O-FucTrfase"/>
</dbReference>
<evidence type="ECO:0000313" key="11">
    <source>
        <dbReference type="Proteomes" id="UP000439903"/>
    </source>
</evidence>
<evidence type="ECO:0000313" key="10">
    <source>
        <dbReference type="EMBL" id="KAF0459877.1"/>
    </source>
</evidence>
<keyword evidence="9" id="KW-0472">Membrane</keyword>
<reference evidence="10 11" key="1">
    <citation type="journal article" date="2019" name="Environ. Microbiol.">
        <title>At the nexus of three kingdoms: the genome of the mycorrhizal fungus Gigaspora margarita provides insights into plant, endobacterial and fungal interactions.</title>
        <authorList>
            <person name="Venice F."/>
            <person name="Ghignone S."/>
            <person name="Salvioli di Fossalunga A."/>
            <person name="Amselem J."/>
            <person name="Novero M."/>
            <person name="Xianan X."/>
            <person name="Sedzielewska Toro K."/>
            <person name="Morin E."/>
            <person name="Lipzen A."/>
            <person name="Grigoriev I.V."/>
            <person name="Henrissat B."/>
            <person name="Martin F.M."/>
            <person name="Bonfante P."/>
        </authorList>
    </citation>
    <scope>NUCLEOTIDE SEQUENCE [LARGE SCALE GENOMIC DNA]</scope>
    <source>
        <strain evidence="10 11">BEG34</strain>
    </source>
</reference>
<comment type="caution">
    <text evidence="10">The sequence shown here is derived from an EMBL/GenBank/DDBJ whole genome shotgun (WGS) entry which is preliminary data.</text>
</comment>
<evidence type="ECO:0000256" key="1">
    <source>
        <dbReference type="ARBA" id="ARBA00004240"/>
    </source>
</evidence>
<proteinExistence type="inferred from homology"/>
<keyword evidence="9" id="KW-0812">Transmembrane</keyword>
<dbReference type="OrthoDB" id="2020419at2759"/>
<name>A0A8H4A8E4_GIGMA</name>
<comment type="similarity">
    <text evidence="7">Belongs to the glycosyltransferase 68 family.</text>
</comment>
<dbReference type="EMBL" id="WTPW01001053">
    <property type="protein sequence ID" value="KAF0459877.1"/>
    <property type="molecule type" value="Genomic_DNA"/>
</dbReference>
<sequence length="437" mass="51223">MFFKTEKMNLIIPFWLRSILLVIFFILLLSFWNIEYFYTNPKVILSDKEINQKYCGANKCKFMFTYHIVEQETQSNRHFISFIQIAQLLGRTMVLTNVGQSHVSSLKNFSFDFYYDVDKLSKKFPKVKFISQDEFQKWTEERYNKPDVIHVYLENSKRNPNFTVKDNTAFFDRLLSEYRMDRFDLRLNNSAIFKRIHIGNMGHSSRHGNKNDKLKKRLTTELKSNAEVMLIKHDVIRGPIFERLSPMPYARHITKAASKLAEKLKPYIAIHWRMEQGQVGLMPQCSKSLVTFLKNLTLNTGITNIYFATDYPLVNNKDKNNKVRSQSSSFNYIGNKHHTAMKILNSSFNLNTWVSTHALDYLQFYPMGGEKIQEELSGGGIQGIFDKLMLINSDYFIAGPKKCCRYSSTFTYNIMEARQKLFKNNGTIKNTVGRWKL</sequence>
<dbReference type="GO" id="GO:0046922">
    <property type="term" value="F:peptide-O-fucosyltransferase activity"/>
    <property type="evidence" value="ECO:0007669"/>
    <property type="project" value="InterPro"/>
</dbReference>
<keyword evidence="6" id="KW-0119">Carbohydrate metabolism</keyword>
<evidence type="ECO:0000256" key="2">
    <source>
        <dbReference type="ARBA" id="ARBA00004922"/>
    </source>
</evidence>
<evidence type="ECO:0000256" key="7">
    <source>
        <dbReference type="ARBA" id="ARBA00025803"/>
    </source>
</evidence>
<comment type="subcellular location">
    <subcellularLocation>
        <location evidence="1">Endoplasmic reticulum</location>
    </subcellularLocation>
</comment>
<dbReference type="GO" id="GO:0005783">
    <property type="term" value="C:endoplasmic reticulum"/>
    <property type="evidence" value="ECO:0007669"/>
    <property type="project" value="UniProtKB-SubCell"/>
</dbReference>
<dbReference type="Pfam" id="PF10250">
    <property type="entry name" value="O-FucT"/>
    <property type="match status" value="1"/>
</dbReference>
<evidence type="ECO:0000256" key="8">
    <source>
        <dbReference type="ARBA" id="ARBA00026232"/>
    </source>
</evidence>
<dbReference type="Proteomes" id="UP000439903">
    <property type="component" value="Unassembled WGS sequence"/>
</dbReference>
<gene>
    <name evidence="10" type="ORF">F8M41_000694</name>
</gene>
<accession>A0A8H4A8E4</accession>
<dbReference type="Gene3D" id="3.40.50.11350">
    <property type="match status" value="1"/>
</dbReference>
<keyword evidence="9" id="KW-1133">Transmembrane helix</keyword>
<dbReference type="InterPro" id="IPR045130">
    <property type="entry name" value="OFUT2-like"/>
</dbReference>
<evidence type="ECO:0000256" key="3">
    <source>
        <dbReference type="ARBA" id="ARBA00022679"/>
    </source>
</evidence>
<keyword evidence="4" id="KW-0256">Endoplasmic reticulum</keyword>
<protein>
    <recommendedName>
        <fullName evidence="8">GDP-fucose protein O-fucosyltransferase 2</fullName>
    </recommendedName>
</protein>
<comment type="pathway">
    <text evidence="2">Protein modification; protein glycosylation.</text>
</comment>
<evidence type="ECO:0000256" key="5">
    <source>
        <dbReference type="ARBA" id="ARBA00023253"/>
    </source>
</evidence>